<evidence type="ECO:0000313" key="2">
    <source>
        <dbReference type="EMBL" id="KRX16843.1"/>
    </source>
</evidence>
<comment type="caution">
    <text evidence="2">The sequence shown here is derived from an EMBL/GenBank/DDBJ whole genome shotgun (WGS) entry which is preliminary data.</text>
</comment>
<reference evidence="2 3" key="1">
    <citation type="submission" date="2015-01" db="EMBL/GenBank/DDBJ databases">
        <title>Evolution of Trichinella species and genotypes.</title>
        <authorList>
            <person name="Korhonen P.K."/>
            <person name="Edoardo P."/>
            <person name="Giuseppe L.R."/>
            <person name="Gasser R.B."/>
        </authorList>
    </citation>
    <scope>NUCLEOTIDE SEQUENCE [LARGE SCALE GENOMIC DNA]</scope>
    <source>
        <strain evidence="2">ISS37</strain>
    </source>
</reference>
<feature type="region of interest" description="Disordered" evidence="1">
    <location>
        <begin position="22"/>
        <end position="57"/>
    </location>
</feature>
<organism evidence="2 3">
    <name type="scientific">Trichinella nelsoni</name>
    <dbReference type="NCBI Taxonomy" id="6336"/>
    <lineage>
        <taxon>Eukaryota</taxon>
        <taxon>Metazoa</taxon>
        <taxon>Ecdysozoa</taxon>
        <taxon>Nematoda</taxon>
        <taxon>Enoplea</taxon>
        <taxon>Dorylaimia</taxon>
        <taxon>Trichinellida</taxon>
        <taxon>Trichinellidae</taxon>
        <taxon>Trichinella</taxon>
    </lineage>
</organism>
<evidence type="ECO:0000256" key="1">
    <source>
        <dbReference type="SAM" id="MobiDB-lite"/>
    </source>
</evidence>
<accession>A0A0V0RQU8</accession>
<gene>
    <name evidence="2" type="ORF">T07_11014</name>
</gene>
<sequence>MKIRTSSAIPNSRDRLVVRTLRCGRNNPGSNPGHGRSRENIATKTQQSFKDTPTDHADLSKTTGQFTIRKSCTLCLKRKVDVQIRPDDCGILIESSSVSKSRDSSPPYQNVSQQVGKHT</sequence>
<dbReference type="OrthoDB" id="7554116at2759"/>
<feature type="region of interest" description="Disordered" evidence="1">
    <location>
        <begin position="95"/>
        <end position="119"/>
    </location>
</feature>
<name>A0A0V0RQU8_9BILA</name>
<evidence type="ECO:0000313" key="3">
    <source>
        <dbReference type="Proteomes" id="UP000054630"/>
    </source>
</evidence>
<proteinExistence type="predicted"/>
<protein>
    <submittedName>
        <fullName evidence="2">Uncharacterized protein</fullName>
    </submittedName>
</protein>
<feature type="compositionally biased region" description="Polar residues" evidence="1">
    <location>
        <begin position="106"/>
        <end position="119"/>
    </location>
</feature>
<dbReference type="Proteomes" id="UP000054630">
    <property type="component" value="Unassembled WGS sequence"/>
</dbReference>
<feature type="compositionally biased region" description="Polar residues" evidence="1">
    <location>
        <begin position="42"/>
        <end position="51"/>
    </location>
</feature>
<keyword evidence="3" id="KW-1185">Reference proteome</keyword>
<dbReference type="EMBL" id="JYDL01000098">
    <property type="protein sequence ID" value="KRX16843.1"/>
    <property type="molecule type" value="Genomic_DNA"/>
</dbReference>
<dbReference type="AlphaFoldDB" id="A0A0V0RQU8"/>